<dbReference type="GO" id="GO:0005615">
    <property type="term" value="C:extracellular space"/>
    <property type="evidence" value="ECO:0007669"/>
    <property type="project" value="TreeGrafter"/>
</dbReference>
<organism evidence="1 2">
    <name type="scientific">Steinernema carpocapsae</name>
    <name type="common">Entomopathogenic nematode</name>
    <dbReference type="NCBI Taxonomy" id="34508"/>
    <lineage>
        <taxon>Eukaryota</taxon>
        <taxon>Metazoa</taxon>
        <taxon>Ecdysozoa</taxon>
        <taxon>Nematoda</taxon>
        <taxon>Chromadorea</taxon>
        <taxon>Rhabditida</taxon>
        <taxon>Tylenchina</taxon>
        <taxon>Panagrolaimomorpha</taxon>
        <taxon>Strongyloidoidea</taxon>
        <taxon>Steinernematidae</taxon>
        <taxon>Steinernema</taxon>
    </lineage>
</organism>
<dbReference type="EMBL" id="AZBU02000001">
    <property type="protein sequence ID" value="TMS38131.1"/>
    <property type="molecule type" value="Genomic_DNA"/>
</dbReference>
<comment type="caution">
    <text evidence="1">The sequence shown here is derived from an EMBL/GenBank/DDBJ whole genome shotgun (WGS) entry which is preliminary data.</text>
</comment>
<dbReference type="OrthoDB" id="413313at2759"/>
<dbReference type="PANTHER" id="PTHR10974:SF6">
    <property type="entry name" value="PROTEIN CBG19234"/>
    <property type="match status" value="1"/>
</dbReference>
<dbReference type="Pfam" id="PF02995">
    <property type="entry name" value="DUF229"/>
    <property type="match status" value="1"/>
</dbReference>
<reference evidence="1 2" key="1">
    <citation type="journal article" date="2015" name="Genome Biol.">
        <title>Comparative genomics of Steinernema reveals deeply conserved gene regulatory networks.</title>
        <authorList>
            <person name="Dillman A.R."/>
            <person name="Macchietto M."/>
            <person name="Porter C.F."/>
            <person name="Rogers A."/>
            <person name="Williams B."/>
            <person name="Antoshechkin I."/>
            <person name="Lee M.M."/>
            <person name="Goodwin Z."/>
            <person name="Lu X."/>
            <person name="Lewis E.E."/>
            <person name="Goodrich-Blair H."/>
            <person name="Stock S.P."/>
            <person name="Adams B.J."/>
            <person name="Sternberg P.W."/>
            <person name="Mortazavi A."/>
        </authorList>
    </citation>
    <scope>NUCLEOTIDE SEQUENCE [LARGE SCALE GENOMIC DNA]</scope>
    <source>
        <strain evidence="1 2">ALL</strain>
    </source>
</reference>
<sequence>MKSRRFFLAFVLLIAGFLSISYLLGFEEETSKRPHTHFGGLPLPIVENSCRFPIVEPHEENIKEFVNLYKSVRCGSKMPNLASVDENNVLTIHYELEPWKQSRTPPFRCEYQALSGGLHPNVTMYELAEEKVEVLPNQPVFVPYDQFVVTCRNTSLVGLINDDRKLNDSVIYTKTFVGFARSQEIPQVPAEPTRPSLAILVLDSTAKNQFLRHMPRTSEFMQKLGFVTLNGYVKVGDNSAVNLMPVLGGRSILPRVGGDGAEILPPDEIVDLENIDFLFDFMKERKCVTLFNDDILDVRRGLFHYPNETFDGFHRPPTDFYFRAYHLYNTRHLVFPAVGGQCMKNGDINVARYLDIWERFSMVHKQKCHFSFNFLTGLTHDESSNLGVIDDRLRTSLERLFANDAMKSTAFVIMGDHGNRIGAIQRSFVGRIEERMPMFSLFLPEAFRRAHPQFYENLLFNANRLTSNFDVHATLKQFAMGDFGKEVSVLRGRSLLTERVPVERTCEDVGVPPNFCVCMEEKALSRLDRKAMLTCYRTSLWRKAALKEAAGRLPCLNANRLTIKSDRLRTLVLNQMVRHGLRNASTYDKVKNVQAAMEILFFDVNASVRTYYSGQNFDLRARVKHYVKQFTFQVVSFVADVFVEKLNQTMPVDAKLICDLVEK</sequence>
<gene>
    <name evidence="1" type="ORF">L596_004925</name>
</gene>
<reference evidence="1 2" key="2">
    <citation type="journal article" date="2019" name="G3 (Bethesda)">
        <title>Hybrid Assembly of the Genome of the Entomopathogenic Nematode Steinernema carpocapsae Identifies the X-Chromosome.</title>
        <authorList>
            <person name="Serra L."/>
            <person name="Macchietto M."/>
            <person name="Macias-Munoz A."/>
            <person name="McGill C.J."/>
            <person name="Rodriguez I.M."/>
            <person name="Rodriguez B."/>
            <person name="Murad R."/>
            <person name="Mortazavi A."/>
        </authorList>
    </citation>
    <scope>NUCLEOTIDE SEQUENCE [LARGE SCALE GENOMIC DNA]</scope>
    <source>
        <strain evidence="1 2">ALL</strain>
    </source>
</reference>
<name>A0A4U8UXF8_STECR</name>
<keyword evidence="2" id="KW-1185">Reference proteome</keyword>
<evidence type="ECO:0000313" key="1">
    <source>
        <dbReference type="EMBL" id="TMS38131.1"/>
    </source>
</evidence>
<dbReference type="EMBL" id="CM016762">
    <property type="protein sequence ID" value="TMS38131.1"/>
    <property type="molecule type" value="Genomic_DNA"/>
</dbReference>
<dbReference type="STRING" id="34508.A0A4U8UXF8"/>
<evidence type="ECO:0000313" key="2">
    <source>
        <dbReference type="Proteomes" id="UP000298663"/>
    </source>
</evidence>
<accession>A0A4U8UXF8</accession>
<dbReference type="InterPro" id="IPR004245">
    <property type="entry name" value="DUF229"/>
</dbReference>
<protein>
    <submittedName>
        <fullName evidence="1">Uncharacterized protein</fullName>
    </submittedName>
</protein>
<dbReference type="Proteomes" id="UP000298663">
    <property type="component" value="Chromosome X"/>
</dbReference>
<dbReference type="PANTHER" id="PTHR10974">
    <property type="entry name" value="FI08016P-RELATED"/>
    <property type="match status" value="1"/>
</dbReference>
<dbReference type="CDD" id="cd16021">
    <property type="entry name" value="ALP_like"/>
    <property type="match status" value="1"/>
</dbReference>
<dbReference type="AlphaFoldDB" id="A0A4U8UXF8"/>
<proteinExistence type="predicted"/>